<evidence type="ECO:0000256" key="5">
    <source>
        <dbReference type="SAM" id="Phobius"/>
    </source>
</evidence>
<feature type="transmembrane region" description="Helical" evidence="5">
    <location>
        <begin position="161"/>
        <end position="183"/>
    </location>
</feature>
<comment type="subcellular location">
    <subcellularLocation>
        <location evidence="1">Membrane</location>
        <topology evidence="1">Multi-pass membrane protein</topology>
    </subcellularLocation>
</comment>
<feature type="transmembrane region" description="Helical" evidence="5">
    <location>
        <begin position="229"/>
        <end position="247"/>
    </location>
</feature>
<feature type="transmembrane region" description="Helical" evidence="5">
    <location>
        <begin position="259"/>
        <end position="278"/>
    </location>
</feature>
<proteinExistence type="predicted"/>
<keyword evidence="4 5" id="KW-0472">Membrane</keyword>
<feature type="domain" description="Sodium/calcium exchanger membrane region" evidence="6">
    <location>
        <begin position="161"/>
        <end position="301"/>
    </location>
</feature>
<feature type="transmembrane region" description="Helical" evidence="5">
    <location>
        <begin position="285"/>
        <end position="304"/>
    </location>
</feature>
<dbReference type="GO" id="GO:0006874">
    <property type="term" value="P:intracellular calcium ion homeostasis"/>
    <property type="evidence" value="ECO:0007669"/>
    <property type="project" value="TreeGrafter"/>
</dbReference>
<evidence type="ECO:0000256" key="3">
    <source>
        <dbReference type="ARBA" id="ARBA00022989"/>
    </source>
</evidence>
<protein>
    <submittedName>
        <fullName evidence="7">Sodium:calcium antiporter</fullName>
    </submittedName>
</protein>
<dbReference type="PANTHER" id="PTHR10846:SF8">
    <property type="entry name" value="INNER MEMBRANE PROTEIN YRBG"/>
    <property type="match status" value="1"/>
</dbReference>
<dbReference type="InterPro" id="IPR004481">
    <property type="entry name" value="K/Na/Ca-exchanger"/>
</dbReference>
<feature type="transmembrane region" description="Helical" evidence="5">
    <location>
        <begin position="195"/>
        <end position="217"/>
    </location>
</feature>
<dbReference type="GO" id="GO:0005886">
    <property type="term" value="C:plasma membrane"/>
    <property type="evidence" value="ECO:0007669"/>
    <property type="project" value="TreeGrafter"/>
</dbReference>
<dbReference type="GO" id="GO:0005262">
    <property type="term" value="F:calcium channel activity"/>
    <property type="evidence" value="ECO:0007669"/>
    <property type="project" value="TreeGrafter"/>
</dbReference>
<dbReference type="Pfam" id="PF01699">
    <property type="entry name" value="Na_Ca_ex"/>
    <property type="match status" value="2"/>
</dbReference>
<organism evidence="7 8">
    <name type="scientific">Methanosalsum natronophilum</name>
    <dbReference type="NCBI Taxonomy" id="768733"/>
    <lineage>
        <taxon>Archaea</taxon>
        <taxon>Methanobacteriati</taxon>
        <taxon>Methanobacteriota</taxon>
        <taxon>Stenosarchaea group</taxon>
        <taxon>Methanomicrobia</taxon>
        <taxon>Methanosarcinales</taxon>
        <taxon>Methanosarcinaceae</taxon>
        <taxon>Methanosalsum</taxon>
    </lineage>
</organism>
<name>A0A424Z4C0_9EURY</name>
<keyword evidence="3 5" id="KW-1133">Transmembrane helix</keyword>
<evidence type="ECO:0000256" key="1">
    <source>
        <dbReference type="ARBA" id="ARBA00004141"/>
    </source>
</evidence>
<feature type="transmembrane region" description="Helical" evidence="5">
    <location>
        <begin position="117"/>
        <end position="135"/>
    </location>
</feature>
<dbReference type="InterPro" id="IPR004837">
    <property type="entry name" value="NaCa_Exmemb"/>
</dbReference>
<dbReference type="InterPro" id="IPR044880">
    <property type="entry name" value="NCX_ion-bd_dom_sf"/>
</dbReference>
<feature type="transmembrane region" description="Helical" evidence="5">
    <location>
        <begin position="60"/>
        <end position="80"/>
    </location>
</feature>
<comment type="caution">
    <text evidence="7">The sequence shown here is derived from an EMBL/GenBank/DDBJ whole genome shotgun (WGS) entry which is preliminary data.</text>
</comment>
<dbReference type="PANTHER" id="PTHR10846">
    <property type="entry name" value="SODIUM/POTASSIUM/CALCIUM EXCHANGER"/>
    <property type="match status" value="1"/>
</dbReference>
<dbReference type="Proteomes" id="UP000284763">
    <property type="component" value="Unassembled WGS sequence"/>
</dbReference>
<dbReference type="GO" id="GO:0008273">
    <property type="term" value="F:calcium, potassium:sodium antiporter activity"/>
    <property type="evidence" value="ECO:0007669"/>
    <property type="project" value="TreeGrafter"/>
</dbReference>
<gene>
    <name evidence="7" type="ORF">D5R95_00955</name>
</gene>
<evidence type="ECO:0000313" key="8">
    <source>
        <dbReference type="Proteomes" id="UP000284763"/>
    </source>
</evidence>
<accession>A0A424Z4C0</accession>
<feature type="transmembrane region" description="Helical" evidence="5">
    <location>
        <begin position="92"/>
        <end position="111"/>
    </location>
</feature>
<keyword evidence="2 5" id="KW-0812">Transmembrane</keyword>
<feature type="non-terminal residue" evidence="7">
    <location>
        <position position="1"/>
    </location>
</feature>
<evidence type="ECO:0000256" key="2">
    <source>
        <dbReference type="ARBA" id="ARBA00022692"/>
    </source>
</evidence>
<feature type="transmembrane region" description="Helical" evidence="5">
    <location>
        <begin position="29"/>
        <end position="54"/>
    </location>
</feature>
<dbReference type="NCBIfam" id="TIGR00367">
    <property type="entry name" value="calcium/sodium antiporter"/>
    <property type="match status" value="1"/>
</dbReference>
<sequence>LSILIVLKGADWFIESAISISNKLGIPKIIIGATIVSFATVAPEFFVSTIAAYLGHTEMTVGNALGSVICNTGLILGFVIAVRSRSPIENKFYMKSLFMVIAVLMLILFSYNGVITVFNGLFLLFLFIGFIYYNYKYQTNIWNDENPSTHRNKLVHIRKELIYFVLGAIFVIIGSRLLVYSGVELAEIIGVPEMIIALTLVAFGTSAPELVTALAAVVKKHHDLSIGNIIGANLMGLTLIFGVAPFFRDIPILAQSLYYDIPAMLVLICVAVIPALVLKRLERWMGILLIILYIGYILGLIMWYV</sequence>
<evidence type="ECO:0000259" key="6">
    <source>
        <dbReference type="Pfam" id="PF01699"/>
    </source>
</evidence>
<evidence type="ECO:0000256" key="4">
    <source>
        <dbReference type="ARBA" id="ARBA00023136"/>
    </source>
</evidence>
<evidence type="ECO:0000313" key="7">
    <source>
        <dbReference type="EMBL" id="RQD91696.1"/>
    </source>
</evidence>
<dbReference type="EMBL" id="QZAB01000070">
    <property type="protein sequence ID" value="RQD91696.1"/>
    <property type="molecule type" value="Genomic_DNA"/>
</dbReference>
<feature type="domain" description="Sodium/calcium exchanger membrane region" evidence="6">
    <location>
        <begin position="1"/>
        <end position="135"/>
    </location>
</feature>
<dbReference type="Gene3D" id="1.20.1420.30">
    <property type="entry name" value="NCX, central ion-binding region"/>
    <property type="match status" value="1"/>
</dbReference>
<dbReference type="AlphaFoldDB" id="A0A424Z4C0"/>
<reference evidence="7 8" key="1">
    <citation type="submission" date="2018-08" db="EMBL/GenBank/DDBJ databases">
        <title>The metabolism and importance of syntrophic acetate oxidation coupled to methane or sulfide production in haloalkaline environments.</title>
        <authorList>
            <person name="Timmers P.H.A."/>
            <person name="Vavourakis C.D."/>
            <person name="Sorokin D.Y."/>
            <person name="Sinninghe Damste J.S."/>
            <person name="Muyzer G."/>
            <person name="Stams A.J.M."/>
            <person name="Plugge C.M."/>
        </authorList>
    </citation>
    <scope>NUCLEOTIDE SEQUENCE [LARGE SCALE GENOMIC DNA]</scope>
    <source>
        <strain evidence="7">MSAO_Arc3</strain>
    </source>
</reference>